<reference evidence="7 8" key="2">
    <citation type="journal article" date="2019" name="G3 (Bethesda)">
        <title>Hybrid Assembly of the Genome of the Entomopathogenic Nematode Steinernema carpocapsae Identifies the X-Chromosome.</title>
        <authorList>
            <person name="Serra L."/>
            <person name="Macchietto M."/>
            <person name="Macias-Munoz A."/>
            <person name="McGill C.J."/>
            <person name="Rodriguez I.M."/>
            <person name="Rodriguez B."/>
            <person name="Murad R."/>
            <person name="Mortazavi A."/>
        </authorList>
    </citation>
    <scope>NUCLEOTIDE SEQUENCE [LARGE SCALE GENOMIC DNA]</scope>
    <source>
        <strain evidence="7 8">ALL</strain>
    </source>
</reference>
<dbReference type="SMART" id="SM01381">
    <property type="entry name" value="7TM_GPCR_Srsx"/>
    <property type="match status" value="1"/>
</dbReference>
<dbReference type="InterPro" id="IPR019424">
    <property type="entry name" value="7TM_GPCR_Srsx"/>
</dbReference>
<evidence type="ECO:0000256" key="2">
    <source>
        <dbReference type="ARBA" id="ARBA00022692"/>
    </source>
</evidence>
<dbReference type="InterPro" id="IPR047130">
    <property type="entry name" value="7TM_GPCR_Srsx_nematod"/>
</dbReference>
<evidence type="ECO:0000256" key="5">
    <source>
        <dbReference type="SAM" id="Phobius"/>
    </source>
</evidence>
<dbReference type="EMBL" id="AZBU02000009">
    <property type="protein sequence ID" value="TKR64063.1"/>
    <property type="molecule type" value="Genomic_DNA"/>
</dbReference>
<comment type="subcellular location">
    <subcellularLocation>
        <location evidence="1">Membrane</location>
    </subcellularLocation>
</comment>
<feature type="transmembrane region" description="Helical" evidence="5">
    <location>
        <begin position="7"/>
        <end position="27"/>
    </location>
</feature>
<gene>
    <name evidence="7" type="ORF">L596_024659</name>
</gene>
<evidence type="ECO:0000256" key="1">
    <source>
        <dbReference type="ARBA" id="ARBA00004370"/>
    </source>
</evidence>
<evidence type="ECO:0000313" key="8">
    <source>
        <dbReference type="Proteomes" id="UP000298663"/>
    </source>
</evidence>
<keyword evidence="3 5" id="KW-1133">Transmembrane helix</keyword>
<dbReference type="InterPro" id="IPR017452">
    <property type="entry name" value="GPCR_Rhodpsn_7TM"/>
</dbReference>
<dbReference type="PANTHER" id="PTHR23360:SF16">
    <property type="entry name" value="G-PROTEIN COUPLED RECEPTORS FAMILY 1 PROFILE DOMAIN-CONTAINING PROTEIN"/>
    <property type="match status" value="1"/>
</dbReference>
<dbReference type="InterPro" id="IPR000276">
    <property type="entry name" value="GPCR_Rhodpsn"/>
</dbReference>
<feature type="transmembrane region" description="Helical" evidence="5">
    <location>
        <begin position="39"/>
        <end position="59"/>
    </location>
</feature>
<name>A0A4U5M6A6_STECR</name>
<proteinExistence type="predicted"/>
<accession>A0A4U5M6A6</accession>
<dbReference type="AlphaFoldDB" id="A0A4U5M6A6"/>
<evidence type="ECO:0000313" key="7">
    <source>
        <dbReference type="EMBL" id="TKR64063.1"/>
    </source>
</evidence>
<evidence type="ECO:0000256" key="4">
    <source>
        <dbReference type="ARBA" id="ARBA00023136"/>
    </source>
</evidence>
<feature type="transmembrane region" description="Helical" evidence="5">
    <location>
        <begin position="124"/>
        <end position="143"/>
    </location>
</feature>
<evidence type="ECO:0000256" key="3">
    <source>
        <dbReference type="ARBA" id="ARBA00022989"/>
    </source>
</evidence>
<dbReference type="SUPFAM" id="SSF81321">
    <property type="entry name" value="Family A G protein-coupled receptor-like"/>
    <property type="match status" value="1"/>
</dbReference>
<comment type="caution">
    <text evidence="7">The sequence shown here is derived from an EMBL/GenBank/DDBJ whole genome shotgun (WGS) entry which is preliminary data.</text>
</comment>
<dbReference type="PROSITE" id="PS50262">
    <property type="entry name" value="G_PROTEIN_RECEP_F1_2"/>
    <property type="match status" value="1"/>
</dbReference>
<keyword evidence="2 5" id="KW-0812">Transmembrane</keyword>
<dbReference type="GO" id="GO:0016020">
    <property type="term" value="C:membrane"/>
    <property type="evidence" value="ECO:0007669"/>
    <property type="project" value="UniProtKB-SubCell"/>
</dbReference>
<reference evidence="7 8" key="1">
    <citation type="journal article" date="2015" name="Genome Biol.">
        <title>Comparative genomics of Steinernema reveals deeply conserved gene regulatory networks.</title>
        <authorList>
            <person name="Dillman A.R."/>
            <person name="Macchietto M."/>
            <person name="Porter C.F."/>
            <person name="Rogers A."/>
            <person name="Williams B."/>
            <person name="Antoshechkin I."/>
            <person name="Lee M.M."/>
            <person name="Goodwin Z."/>
            <person name="Lu X."/>
            <person name="Lewis E.E."/>
            <person name="Goodrich-Blair H."/>
            <person name="Stock S.P."/>
            <person name="Adams B.J."/>
            <person name="Sternberg P.W."/>
            <person name="Mortazavi A."/>
        </authorList>
    </citation>
    <scope>NUCLEOTIDE SEQUENCE [LARGE SCALE GENOMIC DNA]</scope>
    <source>
        <strain evidence="7 8">ALL</strain>
    </source>
</reference>
<dbReference type="Gene3D" id="1.20.1070.10">
    <property type="entry name" value="Rhodopsin 7-helix transmembrane proteins"/>
    <property type="match status" value="1"/>
</dbReference>
<feature type="transmembrane region" description="Helical" evidence="5">
    <location>
        <begin position="164"/>
        <end position="188"/>
    </location>
</feature>
<sequence>MCNILIAIQAVMDTIVNCCGIVYLILYLKHVILLQKTCYFINFGIFYSMNVTTLLMLWIGLDRLLSVKFISWYKTLVFKYYLTFILLTCFVYSTSMMTQGYLTLENEPEFCTLSFSFNGVSRNVWSLCQFGINIAVIIVYSILKREIQKQVADSKATKQMMKSVYTVMVIYMFGWVTSIGAIVLAKFFTNR</sequence>
<feature type="transmembrane region" description="Helical" evidence="5">
    <location>
        <begin position="80"/>
        <end position="104"/>
    </location>
</feature>
<protein>
    <recommendedName>
        <fullName evidence="6">G-protein coupled receptors family 1 profile domain-containing protein</fullName>
    </recommendedName>
</protein>
<dbReference type="Proteomes" id="UP000298663">
    <property type="component" value="Unassembled WGS sequence"/>
</dbReference>
<keyword evidence="8" id="KW-1185">Reference proteome</keyword>
<dbReference type="OrthoDB" id="5820127at2759"/>
<feature type="domain" description="G-protein coupled receptors family 1 profile" evidence="6">
    <location>
        <begin position="1"/>
        <end position="191"/>
    </location>
</feature>
<dbReference type="GO" id="GO:0004930">
    <property type="term" value="F:G protein-coupled receptor activity"/>
    <property type="evidence" value="ECO:0007669"/>
    <property type="project" value="InterPro"/>
</dbReference>
<keyword evidence="4 5" id="KW-0472">Membrane</keyword>
<dbReference type="PANTHER" id="PTHR23360">
    <property type="entry name" value="G-PROTEIN COUPLED RECEPTORS FAMILY 1 PROFILE DOMAIN-CONTAINING PROTEIN-RELATED"/>
    <property type="match status" value="1"/>
</dbReference>
<evidence type="ECO:0000259" key="6">
    <source>
        <dbReference type="PROSITE" id="PS50262"/>
    </source>
</evidence>
<dbReference type="Pfam" id="PF10320">
    <property type="entry name" value="7TM_GPCR_Srsx"/>
    <property type="match status" value="1"/>
</dbReference>
<organism evidence="7 8">
    <name type="scientific">Steinernema carpocapsae</name>
    <name type="common">Entomopathogenic nematode</name>
    <dbReference type="NCBI Taxonomy" id="34508"/>
    <lineage>
        <taxon>Eukaryota</taxon>
        <taxon>Metazoa</taxon>
        <taxon>Ecdysozoa</taxon>
        <taxon>Nematoda</taxon>
        <taxon>Chromadorea</taxon>
        <taxon>Rhabditida</taxon>
        <taxon>Tylenchina</taxon>
        <taxon>Panagrolaimomorpha</taxon>
        <taxon>Strongyloidoidea</taxon>
        <taxon>Steinernematidae</taxon>
        <taxon>Steinernema</taxon>
    </lineage>
</organism>